<evidence type="ECO:0000259" key="5">
    <source>
        <dbReference type="PROSITE" id="PS50893"/>
    </source>
</evidence>
<dbReference type="InterPro" id="IPR027417">
    <property type="entry name" value="P-loop_NTPase"/>
</dbReference>
<keyword evidence="2" id="KW-0813">Transport</keyword>
<dbReference type="Gene3D" id="3.40.50.300">
    <property type="entry name" value="P-loop containing nucleotide triphosphate hydrolases"/>
    <property type="match status" value="1"/>
</dbReference>
<accession>A0ABX0DDH1</accession>
<gene>
    <name evidence="6" type="ORF">G6N77_14645</name>
</gene>
<dbReference type="Pfam" id="PF00005">
    <property type="entry name" value="ABC_tran"/>
    <property type="match status" value="1"/>
</dbReference>
<dbReference type="SMART" id="SM00382">
    <property type="entry name" value="AAA"/>
    <property type="match status" value="1"/>
</dbReference>
<dbReference type="CDD" id="cd03225">
    <property type="entry name" value="ABC_cobalt_CbiO_domain1"/>
    <property type="match status" value="1"/>
</dbReference>
<dbReference type="InterPro" id="IPR003593">
    <property type="entry name" value="AAA+_ATPase"/>
</dbReference>
<keyword evidence="3" id="KW-0547">Nucleotide-binding</keyword>
<dbReference type="PROSITE" id="PS50893">
    <property type="entry name" value="ABC_TRANSPORTER_2"/>
    <property type="match status" value="1"/>
</dbReference>
<comment type="caution">
    <text evidence="6">The sequence shown here is derived from an EMBL/GenBank/DDBJ whole genome shotgun (WGS) entry which is preliminary data.</text>
</comment>
<evidence type="ECO:0000313" key="7">
    <source>
        <dbReference type="Proteomes" id="UP000479226"/>
    </source>
</evidence>
<dbReference type="InterPro" id="IPR003439">
    <property type="entry name" value="ABC_transporter-like_ATP-bd"/>
</dbReference>
<evidence type="ECO:0000256" key="4">
    <source>
        <dbReference type="ARBA" id="ARBA00022840"/>
    </source>
</evidence>
<dbReference type="InterPro" id="IPR015856">
    <property type="entry name" value="ABC_transpr_CbiO/EcfA_su"/>
</dbReference>
<protein>
    <submittedName>
        <fullName evidence="6">Energy-coupling factor ABC transporter ATP-binding protein</fullName>
    </submittedName>
</protein>
<dbReference type="EMBL" id="JAAKZI010000028">
    <property type="protein sequence ID" value="NGN84683.1"/>
    <property type="molecule type" value="Genomic_DNA"/>
</dbReference>
<evidence type="ECO:0000256" key="3">
    <source>
        <dbReference type="ARBA" id="ARBA00022741"/>
    </source>
</evidence>
<evidence type="ECO:0000256" key="2">
    <source>
        <dbReference type="ARBA" id="ARBA00022448"/>
    </source>
</evidence>
<keyword evidence="7" id="KW-1185">Reference proteome</keyword>
<dbReference type="SUPFAM" id="SSF52540">
    <property type="entry name" value="P-loop containing nucleoside triphosphate hydrolases"/>
    <property type="match status" value="1"/>
</dbReference>
<dbReference type="PANTHER" id="PTHR43553:SF24">
    <property type="entry name" value="ENERGY-COUPLING FACTOR TRANSPORTER ATP-BINDING PROTEIN ECFA1"/>
    <property type="match status" value="1"/>
</dbReference>
<keyword evidence="4 6" id="KW-0067">ATP-binding</keyword>
<comment type="similarity">
    <text evidence="1">Belongs to the ABC transporter superfamily.</text>
</comment>
<sequence>MPIVLSDASFSYPDGSLAVDSVTLRINDGERIAIVGQNGAGKTTTVKMMNGLLKPSSGSVTVDGLATTDQTTATTARTVGYVFQNPDDQIFGSDVQGELEYMPKYLKWDAEVTEQRVGRAAKMTGIRRFLKVNPNDLPFAIKKFVAIGAILVGDCKYVILDEPTAGLDDRGLKLLNRMMDQLEAEGVAVIAITHDMRFVVDSFTRVVAMANRKIIADGSCEEVFGNDDVLSRAKLKRPEVPQLARELGLSTTALHLNAVVALIR</sequence>
<dbReference type="GO" id="GO:0005524">
    <property type="term" value="F:ATP binding"/>
    <property type="evidence" value="ECO:0007669"/>
    <property type="project" value="UniProtKB-KW"/>
</dbReference>
<dbReference type="PANTHER" id="PTHR43553">
    <property type="entry name" value="HEAVY METAL TRANSPORTER"/>
    <property type="match status" value="1"/>
</dbReference>
<organism evidence="6 7">
    <name type="scientific">Arthrobacter silviterrae</name>
    <dbReference type="NCBI Taxonomy" id="2026658"/>
    <lineage>
        <taxon>Bacteria</taxon>
        <taxon>Bacillati</taxon>
        <taxon>Actinomycetota</taxon>
        <taxon>Actinomycetes</taxon>
        <taxon>Micrococcales</taxon>
        <taxon>Micrococcaceae</taxon>
        <taxon>Arthrobacter</taxon>
    </lineage>
</organism>
<reference evidence="6 7" key="1">
    <citation type="submission" date="2020-02" db="EMBL/GenBank/DDBJ databases">
        <title>Genome sequence of the type strain DSM 27180 of Arthrobacter silviterrae.</title>
        <authorList>
            <person name="Gao J."/>
            <person name="Sun J."/>
        </authorList>
    </citation>
    <scope>NUCLEOTIDE SEQUENCE [LARGE SCALE GENOMIC DNA]</scope>
    <source>
        <strain evidence="6 7">DSM 27180</strain>
    </source>
</reference>
<dbReference type="RefSeq" id="WP_165182909.1">
    <property type="nucleotide sequence ID" value="NZ_JAAKZI010000028.1"/>
</dbReference>
<name>A0ABX0DDH1_9MICC</name>
<proteinExistence type="inferred from homology"/>
<evidence type="ECO:0000256" key="1">
    <source>
        <dbReference type="ARBA" id="ARBA00005417"/>
    </source>
</evidence>
<evidence type="ECO:0000313" key="6">
    <source>
        <dbReference type="EMBL" id="NGN84683.1"/>
    </source>
</evidence>
<dbReference type="Proteomes" id="UP000479226">
    <property type="component" value="Unassembled WGS sequence"/>
</dbReference>
<feature type="domain" description="ABC transporter" evidence="5">
    <location>
        <begin position="3"/>
        <end position="236"/>
    </location>
</feature>
<dbReference type="InterPro" id="IPR050095">
    <property type="entry name" value="ECF_ABC_transporter_ATP-bd"/>
</dbReference>